<proteinExistence type="inferred from homology"/>
<dbReference type="PANTHER" id="PTHR39428:SF3">
    <property type="entry name" value="DEAZAFLAVIN-DEPENDENT NITROREDUCTASE"/>
    <property type="match status" value="1"/>
</dbReference>
<dbReference type="PANTHER" id="PTHR39428">
    <property type="entry name" value="F420H(2)-DEPENDENT QUINONE REDUCTASE RV1261C"/>
    <property type="match status" value="1"/>
</dbReference>
<evidence type="ECO:0000313" key="3">
    <source>
        <dbReference type="EMBL" id="TCO13961.1"/>
    </source>
</evidence>
<name>A0ABY2BAM4_9ACTN</name>
<dbReference type="EMBL" id="SLWM01000021">
    <property type="protein sequence ID" value="TCO13961.1"/>
    <property type="molecule type" value="Genomic_DNA"/>
</dbReference>
<dbReference type="Proteomes" id="UP000295818">
    <property type="component" value="Unassembled WGS sequence"/>
</dbReference>
<reference evidence="3 4" key="1">
    <citation type="journal article" date="2015" name="Stand. Genomic Sci.">
        <title>Genomic Encyclopedia of Bacterial and Archaeal Type Strains, Phase III: the genomes of soil and plant-associated and newly described type strains.</title>
        <authorList>
            <person name="Whitman W.B."/>
            <person name="Woyke T."/>
            <person name="Klenk H.P."/>
            <person name="Zhou Y."/>
            <person name="Lilburn T.G."/>
            <person name="Beck B.J."/>
            <person name="De Vos P."/>
            <person name="Vandamme P."/>
            <person name="Eisen J.A."/>
            <person name="Garrity G."/>
            <person name="Hugenholtz P."/>
            <person name="Kyrpides N.C."/>
        </authorList>
    </citation>
    <scope>NUCLEOTIDE SEQUENCE [LARGE SCALE GENOMIC DNA]</scope>
    <source>
        <strain evidence="3 4">VKM Ac-2538</strain>
    </source>
</reference>
<dbReference type="RefSeq" id="WP_132194533.1">
    <property type="nucleotide sequence ID" value="NZ_SLWM01000021.1"/>
</dbReference>
<evidence type="ECO:0000256" key="2">
    <source>
        <dbReference type="ARBA" id="ARBA00049106"/>
    </source>
</evidence>
<organism evidence="3 4">
    <name type="scientific">Kribbella orskensis</name>
    <dbReference type="NCBI Taxonomy" id="2512216"/>
    <lineage>
        <taxon>Bacteria</taxon>
        <taxon>Bacillati</taxon>
        <taxon>Actinomycetota</taxon>
        <taxon>Actinomycetes</taxon>
        <taxon>Propionibacteriales</taxon>
        <taxon>Kribbellaceae</taxon>
        <taxon>Kribbella</taxon>
    </lineage>
</organism>
<gene>
    <name evidence="3" type="ORF">EV644_12141</name>
</gene>
<sequence>MNRGMTRVGNHIGVWMYRKLDGRLASTRNAHVLLLTTPGRRTGLPRSTCVRYLATTDGFLVWGTASGAPHDPDWFRNLRSTATAEVQIDARHLQVQARELTGKERDAAWTDVILSAAPTVARYATKANRTIPVALLTPLKE</sequence>
<dbReference type="Gene3D" id="2.30.110.10">
    <property type="entry name" value="Electron Transport, Fmn-binding Protein, Chain A"/>
    <property type="match status" value="1"/>
</dbReference>
<dbReference type="Pfam" id="PF04075">
    <property type="entry name" value="F420H2_quin_red"/>
    <property type="match status" value="1"/>
</dbReference>
<accession>A0ABY2BAM4</accession>
<dbReference type="InterPro" id="IPR012349">
    <property type="entry name" value="Split_barrel_FMN-bd"/>
</dbReference>
<comment type="caution">
    <text evidence="3">The sequence shown here is derived from an EMBL/GenBank/DDBJ whole genome shotgun (WGS) entry which is preliminary data.</text>
</comment>
<protein>
    <submittedName>
        <fullName evidence="3">Deazaflavin-dependent oxidoreductase (Nitroreductase family)</fullName>
    </submittedName>
</protein>
<comment type="similarity">
    <text evidence="1">Belongs to the F420H(2)-dependent quinone reductase family.</text>
</comment>
<evidence type="ECO:0000256" key="1">
    <source>
        <dbReference type="ARBA" id="ARBA00008710"/>
    </source>
</evidence>
<dbReference type="NCBIfam" id="TIGR00026">
    <property type="entry name" value="hi_GC_TIGR00026"/>
    <property type="match status" value="1"/>
</dbReference>
<dbReference type="SUPFAM" id="SSF50475">
    <property type="entry name" value="FMN-binding split barrel"/>
    <property type="match status" value="1"/>
</dbReference>
<comment type="catalytic activity">
    <reaction evidence="2">
        <text>oxidized coenzyme F420-(gamma-L-Glu)(n) + a quinol + H(+) = reduced coenzyme F420-(gamma-L-Glu)(n) + a quinone</text>
        <dbReference type="Rhea" id="RHEA:39663"/>
        <dbReference type="Rhea" id="RHEA-COMP:12939"/>
        <dbReference type="Rhea" id="RHEA-COMP:14378"/>
        <dbReference type="ChEBI" id="CHEBI:15378"/>
        <dbReference type="ChEBI" id="CHEBI:24646"/>
        <dbReference type="ChEBI" id="CHEBI:132124"/>
        <dbReference type="ChEBI" id="CHEBI:133980"/>
        <dbReference type="ChEBI" id="CHEBI:139511"/>
    </reaction>
</comment>
<evidence type="ECO:0000313" key="4">
    <source>
        <dbReference type="Proteomes" id="UP000295818"/>
    </source>
</evidence>
<keyword evidence="4" id="KW-1185">Reference proteome</keyword>
<dbReference type="InterPro" id="IPR004378">
    <property type="entry name" value="F420H2_quin_Rdtase"/>
</dbReference>